<organism evidence="2 3">
    <name type="scientific">Apophysomyces ossiformis</name>
    <dbReference type="NCBI Taxonomy" id="679940"/>
    <lineage>
        <taxon>Eukaryota</taxon>
        <taxon>Fungi</taxon>
        <taxon>Fungi incertae sedis</taxon>
        <taxon>Mucoromycota</taxon>
        <taxon>Mucoromycotina</taxon>
        <taxon>Mucoromycetes</taxon>
        <taxon>Mucorales</taxon>
        <taxon>Mucorineae</taxon>
        <taxon>Mucoraceae</taxon>
        <taxon>Apophysomyces</taxon>
    </lineage>
</organism>
<dbReference type="OrthoDB" id="2441661at2759"/>
<comment type="caution">
    <text evidence="2">The sequence shown here is derived from an EMBL/GenBank/DDBJ whole genome shotgun (WGS) entry which is preliminary data.</text>
</comment>
<evidence type="ECO:0000313" key="2">
    <source>
        <dbReference type="EMBL" id="KAF7721007.1"/>
    </source>
</evidence>
<proteinExistence type="predicted"/>
<feature type="compositionally biased region" description="Basic and acidic residues" evidence="1">
    <location>
        <begin position="219"/>
        <end position="232"/>
    </location>
</feature>
<keyword evidence="3" id="KW-1185">Reference proteome</keyword>
<evidence type="ECO:0000313" key="3">
    <source>
        <dbReference type="Proteomes" id="UP000605846"/>
    </source>
</evidence>
<sequence>SEEELRQLNEEGYKVPVLVASHKEQLQFLIGRISRFAIEKIKRELSIARKYEIEPCGDCNCKCKINFNLPCRHTLPRFEPVGLDLIAKRWYLRPEESYDSPCDVPKEKIAVRSIEERCADAVYLLESQLRDAENDQQRIDILSKIKPILKVNHSVSVQDVKLPTKVAQKGRPKGAVGNRLPSGFELAEAKAEKKKDKDTTVSNAAVKRKLEQASTLEQPEAKRFHGESQKEVQEDRCHSENHFVVDVNIPKENYINTIDVRGDGYCGFRVLALLLKGDENEFLTIKRAMLKELDDNIEVYRKYFNYPVDELRKIIAYGHDIEKPTDAFGCSYEYWFDAGICAQLAADTFRTPIAIYSDAGTRSVVTEDGTQTVFIHPPVLYLPYKCPSDAKNPPMPLVMHFVHGNHWATVVMKRSRKMTWPPVYYKHRVVCAQLQLDDRIRSYWNRHLSIKKVKMISNASKPIELD</sequence>
<accession>A0A8H7BF66</accession>
<evidence type="ECO:0008006" key="4">
    <source>
        <dbReference type="Google" id="ProtNLM"/>
    </source>
</evidence>
<protein>
    <recommendedName>
        <fullName evidence="4">OTU domain-containing protein</fullName>
    </recommendedName>
</protein>
<dbReference type="Gene3D" id="3.90.70.80">
    <property type="match status" value="1"/>
</dbReference>
<feature type="non-terminal residue" evidence="2">
    <location>
        <position position="466"/>
    </location>
</feature>
<dbReference type="AlphaFoldDB" id="A0A8H7BF66"/>
<name>A0A8H7BF66_9FUNG</name>
<gene>
    <name evidence="2" type="ORF">EC973_005628</name>
</gene>
<evidence type="ECO:0000256" key="1">
    <source>
        <dbReference type="SAM" id="MobiDB-lite"/>
    </source>
</evidence>
<dbReference type="EMBL" id="JABAYA010000320">
    <property type="protein sequence ID" value="KAF7721007.1"/>
    <property type="molecule type" value="Genomic_DNA"/>
</dbReference>
<dbReference type="CDD" id="cd22744">
    <property type="entry name" value="OTU"/>
    <property type="match status" value="1"/>
</dbReference>
<feature type="region of interest" description="Disordered" evidence="1">
    <location>
        <begin position="209"/>
        <end position="232"/>
    </location>
</feature>
<reference evidence="2" key="1">
    <citation type="submission" date="2020-01" db="EMBL/GenBank/DDBJ databases">
        <title>Genome Sequencing of Three Apophysomyces-Like Fungal Strains Confirms a Novel Fungal Genus in the Mucoromycota with divergent Burkholderia-like Endosymbiotic Bacteria.</title>
        <authorList>
            <person name="Stajich J.E."/>
            <person name="Macias A.M."/>
            <person name="Carter-House D."/>
            <person name="Lovett B."/>
            <person name="Kasson L.R."/>
            <person name="Berry K."/>
            <person name="Grigoriev I."/>
            <person name="Chang Y."/>
            <person name="Spatafora J."/>
            <person name="Kasson M.T."/>
        </authorList>
    </citation>
    <scope>NUCLEOTIDE SEQUENCE</scope>
    <source>
        <strain evidence="2">NRRL A-21654</strain>
    </source>
</reference>
<dbReference type="Proteomes" id="UP000605846">
    <property type="component" value="Unassembled WGS sequence"/>
</dbReference>